<dbReference type="InterPro" id="IPR020546">
    <property type="entry name" value="ATP_synth_F1_dsu/esu_N"/>
</dbReference>
<name>A0ABS9DUC6_9PROT</name>
<keyword evidence="6 10" id="KW-0406">Ion transport</keyword>
<dbReference type="HAMAP" id="MF_00530">
    <property type="entry name" value="ATP_synth_epsil_bac"/>
    <property type="match status" value="1"/>
</dbReference>
<keyword evidence="9 10" id="KW-0066">ATP synthesis</keyword>
<dbReference type="Proteomes" id="UP001521209">
    <property type="component" value="Unassembled WGS sequence"/>
</dbReference>
<keyword evidence="5 10" id="KW-0375">Hydrogen ion transport</keyword>
<dbReference type="InterPro" id="IPR001469">
    <property type="entry name" value="ATP_synth_F1_dsu/esu"/>
</dbReference>
<comment type="caution">
    <text evidence="14">The sequence shown here is derived from an EMBL/GenBank/DDBJ whole genome shotgun (WGS) entry which is preliminary data.</text>
</comment>
<reference evidence="14 15" key="1">
    <citation type="submission" date="2022-01" db="EMBL/GenBank/DDBJ databases">
        <authorList>
            <person name="Won M."/>
            <person name="Kim S.-J."/>
            <person name="Kwon S.-W."/>
        </authorList>
    </citation>
    <scope>NUCLEOTIDE SEQUENCE [LARGE SCALE GENOMIC DNA]</scope>
    <source>
        <strain evidence="14 15">KCTC 23505</strain>
    </source>
</reference>
<keyword evidence="10" id="KW-1003">Cell membrane</keyword>
<dbReference type="SUPFAM" id="SSF51344">
    <property type="entry name" value="Epsilon subunit of F1F0-ATP synthase N-terminal domain"/>
    <property type="match status" value="1"/>
</dbReference>
<evidence type="ECO:0000256" key="11">
    <source>
        <dbReference type="RuleBase" id="RU003656"/>
    </source>
</evidence>
<keyword evidence="15" id="KW-1185">Reference proteome</keyword>
<dbReference type="NCBIfam" id="TIGR01216">
    <property type="entry name" value="ATP_synt_epsi"/>
    <property type="match status" value="1"/>
</dbReference>
<evidence type="ECO:0000256" key="5">
    <source>
        <dbReference type="ARBA" id="ARBA00022781"/>
    </source>
</evidence>
<proteinExistence type="inferred from homology"/>
<keyword evidence="7 10" id="KW-0472">Membrane</keyword>
<keyword evidence="8 10" id="KW-0139">CF(1)</keyword>
<feature type="coiled-coil region" evidence="12">
    <location>
        <begin position="83"/>
        <end position="110"/>
    </location>
</feature>
<evidence type="ECO:0000256" key="4">
    <source>
        <dbReference type="ARBA" id="ARBA00022448"/>
    </source>
</evidence>
<evidence type="ECO:0000256" key="6">
    <source>
        <dbReference type="ARBA" id="ARBA00023065"/>
    </source>
</evidence>
<feature type="domain" description="ATP synthase F1 complex delta/epsilon subunit N-terminal" evidence="13">
    <location>
        <begin position="4"/>
        <end position="81"/>
    </location>
</feature>
<protein>
    <recommendedName>
        <fullName evidence="10">ATP synthase epsilon chain</fullName>
    </recommendedName>
    <alternativeName>
        <fullName evidence="10">ATP synthase F1 sector epsilon subunit</fullName>
    </alternativeName>
    <alternativeName>
        <fullName evidence="10">F-ATPase epsilon subunit</fullName>
    </alternativeName>
</protein>
<comment type="function">
    <text evidence="1 10">Produces ATP from ADP in the presence of a proton gradient across the membrane.</text>
</comment>
<evidence type="ECO:0000256" key="8">
    <source>
        <dbReference type="ARBA" id="ARBA00023196"/>
    </source>
</evidence>
<dbReference type="Gene3D" id="2.60.15.10">
    <property type="entry name" value="F0F1 ATP synthase delta/epsilon subunit, N-terminal"/>
    <property type="match status" value="1"/>
</dbReference>
<accession>A0ABS9DUC6</accession>
<gene>
    <name evidence="10 14" type="primary">atpC</name>
    <name evidence="14" type="ORF">L2A60_03435</name>
</gene>
<evidence type="ECO:0000256" key="10">
    <source>
        <dbReference type="HAMAP-Rule" id="MF_00530"/>
    </source>
</evidence>
<dbReference type="PANTHER" id="PTHR13822:SF10">
    <property type="entry name" value="ATP SYNTHASE EPSILON CHAIN, CHLOROPLASTIC"/>
    <property type="match status" value="1"/>
</dbReference>
<organism evidence="14 15">
    <name type="scientific">Acidiphilium iwatense</name>
    <dbReference type="NCBI Taxonomy" id="768198"/>
    <lineage>
        <taxon>Bacteria</taxon>
        <taxon>Pseudomonadati</taxon>
        <taxon>Pseudomonadota</taxon>
        <taxon>Alphaproteobacteria</taxon>
        <taxon>Acetobacterales</taxon>
        <taxon>Acidocellaceae</taxon>
        <taxon>Acidiphilium</taxon>
    </lineage>
</organism>
<evidence type="ECO:0000256" key="9">
    <source>
        <dbReference type="ARBA" id="ARBA00023310"/>
    </source>
</evidence>
<evidence type="ECO:0000256" key="3">
    <source>
        <dbReference type="ARBA" id="ARBA00005712"/>
    </source>
</evidence>
<dbReference type="InterPro" id="IPR036771">
    <property type="entry name" value="ATPsynth_dsu/esu_N"/>
</dbReference>
<evidence type="ECO:0000256" key="12">
    <source>
        <dbReference type="SAM" id="Coils"/>
    </source>
</evidence>
<sequence length="136" mass="14713">MTVALEIISPERLLLARPVDMVVIPGTEGDLGILPGHSRLITSLRGGMIDLYENDAVVDRYFVSGGFAEVTEERCTVLADAIMKLAELDAQDAADELARAEADYREVDEADASAYRAASDRLITAQAKVDTLAERS</sequence>
<evidence type="ECO:0000313" key="14">
    <source>
        <dbReference type="EMBL" id="MCF3945738.1"/>
    </source>
</evidence>
<comment type="similarity">
    <text evidence="3 10 11">Belongs to the ATPase epsilon chain family.</text>
</comment>
<dbReference type="RefSeq" id="WP_235702979.1">
    <property type="nucleotide sequence ID" value="NZ_JAKGBZ010000004.1"/>
</dbReference>
<evidence type="ECO:0000259" key="13">
    <source>
        <dbReference type="Pfam" id="PF02823"/>
    </source>
</evidence>
<dbReference type="EMBL" id="JAKGBZ010000004">
    <property type="protein sequence ID" value="MCF3945738.1"/>
    <property type="molecule type" value="Genomic_DNA"/>
</dbReference>
<dbReference type="PANTHER" id="PTHR13822">
    <property type="entry name" value="ATP SYNTHASE DELTA/EPSILON CHAIN"/>
    <property type="match status" value="1"/>
</dbReference>
<evidence type="ECO:0000313" key="15">
    <source>
        <dbReference type="Proteomes" id="UP001521209"/>
    </source>
</evidence>
<keyword evidence="4 10" id="KW-0813">Transport</keyword>
<dbReference type="CDD" id="cd12152">
    <property type="entry name" value="F1-ATPase_delta"/>
    <property type="match status" value="1"/>
</dbReference>
<comment type="subcellular location">
    <subcellularLocation>
        <location evidence="10">Cell membrane</location>
        <topology evidence="10">Peripheral membrane protein</topology>
    </subcellularLocation>
    <subcellularLocation>
        <location evidence="2">Endomembrane system</location>
        <topology evidence="2">Peripheral membrane protein</topology>
    </subcellularLocation>
</comment>
<keyword evidence="12" id="KW-0175">Coiled coil</keyword>
<evidence type="ECO:0000256" key="2">
    <source>
        <dbReference type="ARBA" id="ARBA00004184"/>
    </source>
</evidence>
<evidence type="ECO:0000256" key="7">
    <source>
        <dbReference type="ARBA" id="ARBA00023136"/>
    </source>
</evidence>
<evidence type="ECO:0000256" key="1">
    <source>
        <dbReference type="ARBA" id="ARBA00003543"/>
    </source>
</evidence>
<comment type="subunit">
    <text evidence="10 11">F-type ATPases have 2 components, CF(1) - the catalytic core - and CF(0) - the membrane proton channel. CF(1) has five subunits: alpha(3), beta(3), gamma(1), delta(1), epsilon(1). CF(0) has three main subunits: a, b and c.</text>
</comment>
<dbReference type="Pfam" id="PF02823">
    <property type="entry name" value="ATP-synt_DE_N"/>
    <property type="match status" value="1"/>
</dbReference>